<organism evidence="16 17">
    <name type="scientific">Desulfovibrio ferrophilus</name>
    <dbReference type="NCBI Taxonomy" id="241368"/>
    <lineage>
        <taxon>Bacteria</taxon>
        <taxon>Pseudomonadati</taxon>
        <taxon>Thermodesulfobacteriota</taxon>
        <taxon>Desulfovibrionia</taxon>
        <taxon>Desulfovibrionales</taxon>
        <taxon>Desulfovibrionaceae</taxon>
        <taxon>Desulfovibrio</taxon>
    </lineage>
</organism>
<dbReference type="InterPro" id="IPR029055">
    <property type="entry name" value="Ntn_hydrolases_N"/>
</dbReference>
<evidence type="ECO:0000256" key="3">
    <source>
        <dbReference type="ARBA" id="ARBA00009716"/>
    </source>
</evidence>
<dbReference type="Pfam" id="PF04898">
    <property type="entry name" value="Glu_syn_central"/>
    <property type="match status" value="1"/>
</dbReference>
<dbReference type="Gene3D" id="3.20.20.70">
    <property type="entry name" value="Aldolase class I"/>
    <property type="match status" value="2"/>
</dbReference>
<dbReference type="GO" id="GO:0051538">
    <property type="term" value="F:3 iron, 4 sulfur cluster binding"/>
    <property type="evidence" value="ECO:0007669"/>
    <property type="project" value="UniProtKB-KW"/>
</dbReference>
<dbReference type="SUPFAM" id="SSF51395">
    <property type="entry name" value="FMN-linked oxidoreductases"/>
    <property type="match status" value="1"/>
</dbReference>
<evidence type="ECO:0000313" key="16">
    <source>
        <dbReference type="EMBL" id="BBD07772.1"/>
    </source>
</evidence>
<evidence type="ECO:0000256" key="4">
    <source>
        <dbReference type="ARBA" id="ARBA00022605"/>
    </source>
</evidence>
<proteinExistence type="inferred from homology"/>
<evidence type="ECO:0000256" key="7">
    <source>
        <dbReference type="ARBA" id="ARBA00022723"/>
    </source>
</evidence>
<dbReference type="InterPro" id="IPR006982">
    <property type="entry name" value="Glu_synth_centr_N"/>
</dbReference>
<dbReference type="Proteomes" id="UP000269883">
    <property type="component" value="Chromosome"/>
</dbReference>
<dbReference type="PROSITE" id="PS51278">
    <property type="entry name" value="GATASE_TYPE_2"/>
    <property type="match status" value="1"/>
</dbReference>
<evidence type="ECO:0000313" key="17">
    <source>
        <dbReference type="Proteomes" id="UP000269883"/>
    </source>
</evidence>
<evidence type="ECO:0000256" key="2">
    <source>
        <dbReference type="ARBA" id="ARBA00001927"/>
    </source>
</evidence>
<dbReference type="GO" id="GO:0046872">
    <property type="term" value="F:metal ion binding"/>
    <property type="evidence" value="ECO:0007669"/>
    <property type="project" value="UniProtKB-KW"/>
</dbReference>
<evidence type="ECO:0000256" key="8">
    <source>
        <dbReference type="ARBA" id="ARBA00022962"/>
    </source>
</evidence>
<dbReference type="InterPro" id="IPR017932">
    <property type="entry name" value="GATase_2_dom"/>
</dbReference>
<dbReference type="InterPro" id="IPR002489">
    <property type="entry name" value="Glu_synth_asu_C"/>
</dbReference>
<keyword evidence="9" id="KW-0560">Oxidoreductase</keyword>
<sequence length="1521" mass="164396">MTRQLIAQEKDACAIIAYVDKRGHATHANIVKTIEALKKMAHRSGDINDEGDGCGILTDIPREVWGHRLEEAGLSRHLAESAGFFVGHFLLPHSIRDRTDDILAMIRDTFTKNGVELLAELTGQTRDDELGPMARSEAPLFWQVAGLAPVEGSKKTVEKRLFHVQMQLERAEKDLHIASLSRDSVVYKVRGLADLLPRVYPELQLEEARSRMTVGHSRYSTNTLPTVERSQPFSILAHNGEINTIERLRSSGRVLDIEPVPGGSDSQDLNRILEGLINLYGFDPLEAFAMVFPAVHTEVEQYPEALQKAYGFFRWFFPPSAQGPAAVIARQGQVCMGSVDALGLRPLWFGESDYDYYLSSEKGVVDIEDTVSDPKPLAPGEKIAILSVPDRRAVVFDYTSFQKRVAGLMAERGKALDCVDALYQSIPDQKGDKRRLESFLPQGKRVPTAQLTEPGYLAAFGWQKYDVDIRKKTATIGRAVIGSMGYQGPLACLNKGMPNISEYFKENVAVVTNPAIDREREADHFTTRAILGDRPSADGEGKPAAVGLELKTPLLLGGCLDAEVCGSALSKLARAFGTQTIDDVLNFFTAQGRDASRVAILDATFKPGKGQLKKRLAALADEGAQAVADGAVVVVLDDSRSFSDGRCYVDPGLAVAWVEQSFAQRRIRRKCSLVVRSAVIRNLHDVMFLLGLGADALNPYMIWRMAREHATESRPAEQVIRTTMDVLQKGIEKVMSTMGIHELCGYGRIFASIGLADDLTKVFACANFCQAEKIGLSFASLEERAAKRVELAASGKDAKLWRDPARNTKVGRILRRAAVGEAGFREMADGLRELEQENPVSLRHLLGFKKAEEAKPLAMSDVDLSIGRHDMPLLIPAMSFGSQGENSFRTYAEAAKQCNIICMNGEGGEIPDMMGKYRHNRGQQIASGRFGVFMEFLNSADFLEIKVGQGAKPGEGGHLPGQKVTEMVGSARHCKPGIALISPSNHHDIYSIEDLAQIITELKTANPEAKVSVKIPVTSGVGTIAVGVAKAGADIVNVSGFDGGTGAAREHAKKYVGLPAEIGVSQAHRALIESGLRDEVELWCDGGLRSGADALKMIMLGANRVGMGTVALMGVGCISCQRCHLDTCPKGISTQLRTKAEAEARGVKNFSVVQIGEETGNLSRLLRSIGEEMRSILAELGVASVSEAVGRTDLLEQISDQQRVDCHPLLEAPAIDGSVGPAGAIRGLRKPLNNLTKLISDIALGEFANPGVTEVRYTDQYVRSVDRAVGTYLAGAMVREYGSEGGRTARLRLDASVPGNGLCAFNIPGIEAIVDGGTQDGTAKGSFGGALGVFKGANLLGRRVDGSTGKSFAYGAIGGRLMVQNYADSRACIRMSGADAIFGARITSPVRDELGNIAARAHLKGFAFEYMTGGRAVVLGDPGPWLCSGMTGGVVFQCLYPEFGFTRAALTRRLATGADVTIEVISDDGLKEVKGLLAGYVEELRASFQDAEASEVERLLSEARHRFVMIVPAHKRPPKAE</sequence>
<evidence type="ECO:0000256" key="5">
    <source>
        <dbReference type="ARBA" id="ARBA00022630"/>
    </source>
</evidence>
<dbReference type="InterPro" id="IPR036485">
    <property type="entry name" value="Glu_synth_asu_C_sf"/>
</dbReference>
<keyword evidence="8" id="KW-0315">Glutamine amidotransferase</keyword>
<name>A0A2Z6AWZ0_9BACT</name>
<reference evidence="16 17" key="1">
    <citation type="journal article" date="2018" name="Sci. Adv.">
        <title>Multi-heme cytochromes provide a pathway for survival in energy-limited environments.</title>
        <authorList>
            <person name="Deng X."/>
            <person name="Dohmae N."/>
            <person name="Nealson K.H."/>
            <person name="Hashimoto K."/>
            <person name="Okamoto A."/>
        </authorList>
    </citation>
    <scope>NUCLEOTIDE SEQUENCE [LARGE SCALE GENOMIC DNA]</scope>
    <source>
        <strain evidence="16 17">IS5</strain>
    </source>
</reference>
<keyword evidence="10" id="KW-0408">Iron</keyword>
<comment type="pathway">
    <text evidence="14">Amino-acid biosynthesis.</text>
</comment>
<dbReference type="PANTHER" id="PTHR11938">
    <property type="entry name" value="FAD NADPH DEHYDROGENASE/OXIDOREDUCTASE"/>
    <property type="match status" value="1"/>
</dbReference>
<dbReference type="PANTHER" id="PTHR11938:SF133">
    <property type="entry name" value="GLUTAMATE SYNTHASE (NADH)"/>
    <property type="match status" value="1"/>
</dbReference>
<evidence type="ECO:0000256" key="14">
    <source>
        <dbReference type="ARBA" id="ARBA00029440"/>
    </source>
</evidence>
<keyword evidence="13" id="KW-0003">3Fe-4S</keyword>
<evidence type="ECO:0000256" key="13">
    <source>
        <dbReference type="ARBA" id="ARBA00023291"/>
    </source>
</evidence>
<feature type="domain" description="Glutamine amidotransferase type-2" evidence="15">
    <location>
        <begin position="13"/>
        <end position="388"/>
    </location>
</feature>
<dbReference type="GO" id="GO:0015930">
    <property type="term" value="F:glutamate synthase activity"/>
    <property type="evidence" value="ECO:0007669"/>
    <property type="project" value="InterPro"/>
</dbReference>
<evidence type="ECO:0000256" key="10">
    <source>
        <dbReference type="ARBA" id="ARBA00023004"/>
    </source>
</evidence>
<keyword evidence="5" id="KW-0285">Flavoprotein</keyword>
<evidence type="ECO:0000259" key="15">
    <source>
        <dbReference type="PROSITE" id="PS51278"/>
    </source>
</evidence>
<comment type="cofactor">
    <cofactor evidence="2">
        <name>[3Fe-4S] cluster</name>
        <dbReference type="ChEBI" id="CHEBI:21137"/>
    </cofactor>
</comment>
<dbReference type="CDD" id="cd02808">
    <property type="entry name" value="GltS_FMN"/>
    <property type="match status" value="1"/>
</dbReference>
<comment type="similarity">
    <text evidence="3">Belongs to the glutamate synthase family.</text>
</comment>
<evidence type="ECO:0000256" key="6">
    <source>
        <dbReference type="ARBA" id="ARBA00022643"/>
    </source>
</evidence>
<accession>A0A2Z6AWZ0</accession>
<dbReference type="InterPro" id="IPR002932">
    <property type="entry name" value="Glu_synthdom"/>
</dbReference>
<gene>
    <name evidence="16" type="ORF">DFE_1046</name>
</gene>
<dbReference type="Gene3D" id="3.60.20.10">
    <property type="entry name" value="Glutamine Phosphoribosylpyrophosphate, subunit 1, domain 1"/>
    <property type="match status" value="1"/>
</dbReference>
<keyword evidence="12" id="KW-0314">Glutamate biosynthesis</keyword>
<dbReference type="InterPro" id="IPR050711">
    <property type="entry name" value="ET-N_metabolism_enzyme"/>
</dbReference>
<evidence type="ECO:0000256" key="9">
    <source>
        <dbReference type="ARBA" id="ARBA00023002"/>
    </source>
</evidence>
<evidence type="ECO:0000256" key="1">
    <source>
        <dbReference type="ARBA" id="ARBA00001917"/>
    </source>
</evidence>
<keyword evidence="7" id="KW-0479">Metal-binding</keyword>
<dbReference type="GO" id="GO:0006537">
    <property type="term" value="P:glutamate biosynthetic process"/>
    <property type="evidence" value="ECO:0007669"/>
    <property type="project" value="UniProtKB-KW"/>
</dbReference>
<comment type="cofactor">
    <cofactor evidence="1">
        <name>FMN</name>
        <dbReference type="ChEBI" id="CHEBI:58210"/>
    </cofactor>
</comment>
<dbReference type="Pfam" id="PF01493">
    <property type="entry name" value="GXGXG"/>
    <property type="match status" value="1"/>
</dbReference>
<keyword evidence="4" id="KW-0028">Amino-acid biosynthesis</keyword>
<dbReference type="RefSeq" id="WP_232034879.1">
    <property type="nucleotide sequence ID" value="NZ_AP017378.1"/>
</dbReference>
<dbReference type="SUPFAM" id="SSF69336">
    <property type="entry name" value="Alpha subunit of glutamate synthase, C-terminal domain"/>
    <property type="match status" value="1"/>
</dbReference>
<dbReference type="Gene3D" id="2.160.20.60">
    <property type="entry name" value="Glutamate synthase, alpha subunit, C-terminal domain"/>
    <property type="match status" value="1"/>
</dbReference>
<dbReference type="InterPro" id="IPR013785">
    <property type="entry name" value="Aldolase_TIM"/>
</dbReference>
<dbReference type="GO" id="GO:0019676">
    <property type="term" value="P:ammonia assimilation cycle"/>
    <property type="evidence" value="ECO:0007669"/>
    <property type="project" value="TreeGrafter"/>
</dbReference>
<dbReference type="KEGG" id="dfl:DFE_1046"/>
<keyword evidence="6" id="KW-0288">FMN</keyword>
<protein>
    <submittedName>
        <fullName evidence="16">Glutamate synthase (Ferredoxin)</fullName>
    </submittedName>
</protein>
<keyword evidence="11" id="KW-0411">Iron-sulfur</keyword>
<dbReference type="CDD" id="cd00504">
    <property type="entry name" value="GXGXG"/>
    <property type="match status" value="1"/>
</dbReference>
<evidence type="ECO:0000256" key="11">
    <source>
        <dbReference type="ARBA" id="ARBA00023014"/>
    </source>
</evidence>
<keyword evidence="17" id="KW-1185">Reference proteome</keyword>
<evidence type="ECO:0000256" key="12">
    <source>
        <dbReference type="ARBA" id="ARBA00023164"/>
    </source>
</evidence>
<dbReference type="Pfam" id="PF00310">
    <property type="entry name" value="GATase_2"/>
    <property type="match status" value="1"/>
</dbReference>
<dbReference type="SUPFAM" id="SSF56235">
    <property type="entry name" value="N-terminal nucleophile aminohydrolases (Ntn hydrolases)"/>
    <property type="match status" value="1"/>
</dbReference>
<dbReference type="Pfam" id="PF01645">
    <property type="entry name" value="Glu_synthase"/>
    <property type="match status" value="1"/>
</dbReference>
<dbReference type="EMBL" id="AP017378">
    <property type="protein sequence ID" value="BBD07772.1"/>
    <property type="molecule type" value="Genomic_DNA"/>
</dbReference>